<sequence length="386" mass="41084">MKRWLLSFLTISSLVLAGCGAAATPTAETAVEPTPATTAAAEVTPAATQATQAPTDSGQFAGQTLVVVSHDSFAISSEVISGFEQMTGATVQILESGDAGEALNKSILAKGAPLGDVLYGVDNTFLSRALDADIFEAYASKNLEQIPAELKLDAQNRVSPVDVGYVTINYDKAALAEAGLSLPTDLRDLTKPEWKGKLVVENPATSSPGLAFMLATIGHFGESGEYTWRNFWSDLRANEIKVASGWEEAYYGDFSGASDGSYPLAVSYATSPAAEVMFATTPLTDAPTGNLLLPGGSFQQIEFVGLLKDAKNPELGKAWIDYMLSDAFQSDIGGQMFVYPALPSAKVPAEFDQYAQVPSEVVTLAPADISANRERWLNEWQETVLR</sequence>
<proteinExistence type="predicted"/>
<name>A0A0P6XEK1_9CHLR</name>
<evidence type="ECO:0000256" key="1">
    <source>
        <dbReference type="ARBA" id="ARBA00022729"/>
    </source>
</evidence>
<dbReference type="PANTHER" id="PTHR30006">
    <property type="entry name" value="THIAMINE-BINDING PERIPLASMIC PROTEIN-RELATED"/>
    <property type="match status" value="1"/>
</dbReference>
<dbReference type="CDD" id="cd13545">
    <property type="entry name" value="PBP2_TbpA"/>
    <property type="match status" value="1"/>
</dbReference>
<dbReference type="InterPro" id="IPR005948">
    <property type="entry name" value="ThiB-like"/>
</dbReference>
<dbReference type="GO" id="GO:0015888">
    <property type="term" value="P:thiamine transport"/>
    <property type="evidence" value="ECO:0007669"/>
    <property type="project" value="InterPro"/>
</dbReference>
<keyword evidence="5" id="KW-1185">Reference proteome</keyword>
<dbReference type="PATRIC" id="fig|70996.4.peg.2484"/>
<reference evidence="4 5" key="1">
    <citation type="submission" date="2015-07" db="EMBL/GenBank/DDBJ databases">
        <title>Whole genome sequence of Herpetosiphon geysericola DSM 7119.</title>
        <authorList>
            <person name="Hemp J."/>
            <person name="Ward L.M."/>
            <person name="Pace L.A."/>
            <person name="Fischer W.W."/>
        </authorList>
    </citation>
    <scope>NUCLEOTIDE SEQUENCE [LARGE SCALE GENOMIC DNA]</scope>
    <source>
        <strain evidence="4 5">DSM 7119</strain>
    </source>
</reference>
<accession>A0A0P6XEK1</accession>
<evidence type="ECO:0000256" key="2">
    <source>
        <dbReference type="SAM" id="MobiDB-lite"/>
    </source>
</evidence>
<dbReference type="STRING" id="70996.SE18_23285"/>
<dbReference type="Gene3D" id="3.40.190.10">
    <property type="entry name" value="Periplasmic binding protein-like II"/>
    <property type="match status" value="2"/>
</dbReference>
<dbReference type="RefSeq" id="WP_054536855.1">
    <property type="nucleotide sequence ID" value="NZ_LGKP01000035.1"/>
</dbReference>
<dbReference type="SUPFAM" id="SSF53850">
    <property type="entry name" value="Periplasmic binding protein-like II"/>
    <property type="match status" value="1"/>
</dbReference>
<dbReference type="Pfam" id="PF13343">
    <property type="entry name" value="SBP_bac_6"/>
    <property type="match status" value="1"/>
</dbReference>
<dbReference type="Proteomes" id="UP000050277">
    <property type="component" value="Unassembled WGS sequence"/>
</dbReference>
<feature type="region of interest" description="Disordered" evidence="2">
    <location>
        <begin position="27"/>
        <end position="55"/>
    </location>
</feature>
<dbReference type="GO" id="GO:0030976">
    <property type="term" value="F:thiamine pyrophosphate binding"/>
    <property type="evidence" value="ECO:0007669"/>
    <property type="project" value="TreeGrafter"/>
</dbReference>
<comment type="caution">
    <text evidence="4">The sequence shown here is derived from an EMBL/GenBank/DDBJ whole genome shotgun (WGS) entry which is preliminary data.</text>
</comment>
<dbReference type="AlphaFoldDB" id="A0A0P6XEK1"/>
<feature type="signal peptide" evidence="3">
    <location>
        <begin position="1"/>
        <end position="17"/>
    </location>
</feature>
<keyword evidence="1 3" id="KW-0732">Signal</keyword>
<dbReference type="PANTHER" id="PTHR30006:SF2">
    <property type="entry name" value="ABC TRANSPORTER SUBSTRATE-BINDING PROTEIN"/>
    <property type="match status" value="1"/>
</dbReference>
<dbReference type="EMBL" id="LGKP01000035">
    <property type="protein sequence ID" value="KPL81541.1"/>
    <property type="molecule type" value="Genomic_DNA"/>
</dbReference>
<evidence type="ECO:0000313" key="5">
    <source>
        <dbReference type="Proteomes" id="UP000050277"/>
    </source>
</evidence>
<dbReference type="PROSITE" id="PS51257">
    <property type="entry name" value="PROKAR_LIPOPROTEIN"/>
    <property type="match status" value="1"/>
</dbReference>
<protein>
    <submittedName>
        <fullName evidence="4">ABC transporter substrate-binding protein</fullName>
    </submittedName>
</protein>
<evidence type="ECO:0000256" key="3">
    <source>
        <dbReference type="SAM" id="SignalP"/>
    </source>
</evidence>
<evidence type="ECO:0000313" key="4">
    <source>
        <dbReference type="EMBL" id="KPL81541.1"/>
    </source>
</evidence>
<dbReference type="NCBIfam" id="TIGR01254">
    <property type="entry name" value="sfuA"/>
    <property type="match status" value="1"/>
</dbReference>
<dbReference type="GO" id="GO:0030288">
    <property type="term" value="C:outer membrane-bounded periplasmic space"/>
    <property type="evidence" value="ECO:0007669"/>
    <property type="project" value="TreeGrafter"/>
</dbReference>
<organism evidence="4 5">
    <name type="scientific">Herpetosiphon geysericola</name>
    <dbReference type="NCBI Taxonomy" id="70996"/>
    <lineage>
        <taxon>Bacteria</taxon>
        <taxon>Bacillati</taxon>
        <taxon>Chloroflexota</taxon>
        <taxon>Chloroflexia</taxon>
        <taxon>Herpetosiphonales</taxon>
        <taxon>Herpetosiphonaceae</taxon>
        <taxon>Herpetosiphon</taxon>
    </lineage>
</organism>
<gene>
    <name evidence="4" type="ORF">SE18_23285</name>
</gene>
<feature type="chain" id="PRO_5006133007" evidence="3">
    <location>
        <begin position="18"/>
        <end position="386"/>
    </location>
</feature>
<dbReference type="OrthoDB" id="9769319at2"/>
<dbReference type="GO" id="GO:0030975">
    <property type="term" value="F:thiamine binding"/>
    <property type="evidence" value="ECO:0007669"/>
    <property type="project" value="InterPro"/>
</dbReference>